<feature type="coiled-coil region" evidence="1">
    <location>
        <begin position="150"/>
        <end position="177"/>
    </location>
</feature>
<protein>
    <submittedName>
        <fullName evidence="3">Uncharacterized protein</fullName>
    </submittedName>
</protein>
<evidence type="ECO:0000256" key="1">
    <source>
        <dbReference type="SAM" id="Coils"/>
    </source>
</evidence>
<evidence type="ECO:0000313" key="4">
    <source>
        <dbReference type="Proteomes" id="UP000196074"/>
    </source>
</evidence>
<gene>
    <name evidence="3" type="ORF">B5E88_03965</name>
</gene>
<reference evidence="4" key="1">
    <citation type="submission" date="2017-04" db="EMBL/GenBank/DDBJ databases">
        <title>Function of individual gut microbiota members based on whole genome sequencing of pure cultures obtained from chicken caecum.</title>
        <authorList>
            <person name="Medvecky M."/>
            <person name="Cejkova D."/>
            <person name="Polansky O."/>
            <person name="Karasova D."/>
            <person name="Kubasova T."/>
            <person name="Cizek A."/>
            <person name="Rychlik I."/>
        </authorList>
    </citation>
    <scope>NUCLEOTIDE SEQUENCE [LARGE SCALE GENOMIC DNA]</scope>
    <source>
        <strain evidence="4">An144</strain>
    </source>
</reference>
<dbReference type="AlphaFoldDB" id="A0A1Y4R1A1"/>
<feature type="compositionally biased region" description="Polar residues" evidence="2">
    <location>
        <begin position="219"/>
        <end position="228"/>
    </location>
</feature>
<keyword evidence="1" id="KW-0175">Coiled coil</keyword>
<dbReference type="EMBL" id="NFLC01000005">
    <property type="protein sequence ID" value="OUQ11100.1"/>
    <property type="molecule type" value="Genomic_DNA"/>
</dbReference>
<feature type="region of interest" description="Disordered" evidence="2">
    <location>
        <begin position="179"/>
        <end position="228"/>
    </location>
</feature>
<evidence type="ECO:0000313" key="3">
    <source>
        <dbReference type="EMBL" id="OUQ11100.1"/>
    </source>
</evidence>
<accession>A0A1Y4R1A1</accession>
<feature type="compositionally biased region" description="Polar residues" evidence="2">
    <location>
        <begin position="181"/>
        <end position="194"/>
    </location>
</feature>
<evidence type="ECO:0000256" key="2">
    <source>
        <dbReference type="SAM" id="MobiDB-lite"/>
    </source>
</evidence>
<feature type="coiled-coil region" evidence="1">
    <location>
        <begin position="260"/>
        <end position="338"/>
    </location>
</feature>
<proteinExistence type="predicted"/>
<name>A0A1Y4R1A1_9ENTE</name>
<dbReference type="RefSeq" id="WP_087214139.1">
    <property type="nucleotide sequence ID" value="NZ_NFLC01000005.1"/>
</dbReference>
<sequence>MLFFSKPVEVYEFKFVHGIMLDDVSSTLDFVNFIDSENARLESLGQTGSMVAIKYLEKRNKKKMIYAQRIHLPVAPEVDMDEFLNNFYSSKPIAFDESILTIPPVTEESETTQKEILEATKEDSVSLSSKEAITSIDLSKVIEKNVYSPHDAMQKEIERQRAEIEELKQLLLKQQAETVVEDSTSGKVENSTSGKVEVQPEEQSETTQKEALNEPINEDSVSLSSKETTTSIDLSDEMIMDTDVEEVLDLVKSSYQEKVQNYLEEERQKILVEIKELDQRHKIEVQVTEKLNKQKNIDLKVMQKELAADLEKQIEEENRRHQEALKQLELTHKKTQAAKEVEIEEAYRDKITQTIQKEYETQTIQLERILQGKAEELQLRQKEMNKGLKADFEKILQTFNQGHESVIQLVEAQKKEKKILSFPEKQIRKKA</sequence>
<dbReference type="Proteomes" id="UP000196074">
    <property type="component" value="Unassembled WGS sequence"/>
</dbReference>
<comment type="caution">
    <text evidence="3">The sequence shown here is derived from an EMBL/GenBank/DDBJ whole genome shotgun (WGS) entry which is preliminary data.</text>
</comment>
<organism evidence="3 4">
    <name type="scientific">Enterococcus cecorum</name>
    <dbReference type="NCBI Taxonomy" id="44008"/>
    <lineage>
        <taxon>Bacteria</taxon>
        <taxon>Bacillati</taxon>
        <taxon>Bacillota</taxon>
        <taxon>Bacilli</taxon>
        <taxon>Lactobacillales</taxon>
        <taxon>Enterococcaceae</taxon>
        <taxon>Enterococcus</taxon>
    </lineage>
</organism>